<reference evidence="2 3" key="1">
    <citation type="submission" date="2018-01" db="EMBL/GenBank/DDBJ databases">
        <title>Harnessing the power of phylogenomics to disentangle the directionality and signatures of interkingdom host jumping in the parasitic fungal genus Tolypocladium.</title>
        <authorList>
            <person name="Quandt C.A."/>
            <person name="Patterson W."/>
            <person name="Spatafora J.W."/>
        </authorList>
    </citation>
    <scope>NUCLEOTIDE SEQUENCE [LARGE SCALE GENOMIC DNA]</scope>
    <source>
        <strain evidence="2 3">NRBC 100945</strain>
    </source>
</reference>
<feature type="region of interest" description="Disordered" evidence="1">
    <location>
        <begin position="222"/>
        <end position="262"/>
    </location>
</feature>
<organism evidence="2 3">
    <name type="scientific">Tolypocladium paradoxum</name>
    <dbReference type="NCBI Taxonomy" id="94208"/>
    <lineage>
        <taxon>Eukaryota</taxon>
        <taxon>Fungi</taxon>
        <taxon>Dikarya</taxon>
        <taxon>Ascomycota</taxon>
        <taxon>Pezizomycotina</taxon>
        <taxon>Sordariomycetes</taxon>
        <taxon>Hypocreomycetidae</taxon>
        <taxon>Hypocreales</taxon>
        <taxon>Ophiocordycipitaceae</taxon>
        <taxon>Tolypocladium</taxon>
    </lineage>
</organism>
<evidence type="ECO:0000313" key="2">
    <source>
        <dbReference type="EMBL" id="POR30863.1"/>
    </source>
</evidence>
<comment type="caution">
    <text evidence="2">The sequence shown here is derived from an EMBL/GenBank/DDBJ whole genome shotgun (WGS) entry which is preliminary data.</text>
</comment>
<accession>A0A2S4KL03</accession>
<evidence type="ECO:0000256" key="1">
    <source>
        <dbReference type="SAM" id="MobiDB-lite"/>
    </source>
</evidence>
<feature type="compositionally biased region" description="Basic residues" evidence="1">
    <location>
        <begin position="1"/>
        <end position="21"/>
    </location>
</feature>
<feature type="compositionally biased region" description="Basic and acidic residues" evidence="1">
    <location>
        <begin position="54"/>
        <end position="82"/>
    </location>
</feature>
<name>A0A2S4KL03_9HYPO</name>
<feature type="region of interest" description="Disordered" evidence="1">
    <location>
        <begin position="1"/>
        <end position="105"/>
    </location>
</feature>
<feature type="region of interest" description="Disordered" evidence="1">
    <location>
        <begin position="362"/>
        <end position="404"/>
    </location>
</feature>
<evidence type="ECO:0000313" key="3">
    <source>
        <dbReference type="Proteomes" id="UP000237481"/>
    </source>
</evidence>
<feature type="compositionally biased region" description="Basic and acidic residues" evidence="1">
    <location>
        <begin position="395"/>
        <end position="404"/>
    </location>
</feature>
<feature type="compositionally biased region" description="Basic and acidic residues" evidence="1">
    <location>
        <begin position="237"/>
        <end position="262"/>
    </location>
</feature>
<keyword evidence="3" id="KW-1185">Reference proteome</keyword>
<protein>
    <submittedName>
        <fullName evidence="2">Uncharacterized protein</fullName>
    </submittedName>
</protein>
<dbReference type="Proteomes" id="UP000237481">
    <property type="component" value="Unassembled WGS sequence"/>
</dbReference>
<dbReference type="AlphaFoldDB" id="A0A2S4KL03"/>
<dbReference type="EMBL" id="PKSG01001136">
    <property type="protein sequence ID" value="POR30863.1"/>
    <property type="molecule type" value="Genomic_DNA"/>
</dbReference>
<gene>
    <name evidence="2" type="ORF">TPAR_08958</name>
</gene>
<proteinExistence type="predicted"/>
<sequence>MSSRRLHSAAHHVHAQNRSARRQTAQDQHLEALEQASPPAPVLAPQHPALARAKGHEGREAEADAPAERQPDRRGEQVREERDDAADDVPQRDGQARGGGPDGQPLFRRGRRCRCRCRCRVFLLLLELHGGAAGQRQGLEVAPDELLLAGLAPLVLFVDAPAAAAGAGPAGAPVAQHPPQLLLVDAVAAAVVVVVLARRPGHLVQGRQVAADAHADAARAELREPGVDDGVGAPQRAEPRGEGKGHGEAVREAEREVGQEAREAGAPAFAYGGLLPQHHGGHDDVSTTEDMALDSIFSSIVSGIVSSFTKASATASATEETASELESMAKFLTIASLSRHTASARNLNEVPALDEAACERPPPAAPGYLGELHGEGAGTDRSLAEKKFKGSMFRRGNDKTPKAR</sequence>